<reference evidence="8 9" key="1">
    <citation type="submission" date="2023-09" db="EMBL/GenBank/DDBJ databases">
        <authorList>
            <person name="Golyshina O.V."/>
            <person name="Lunev E.A."/>
            <person name="Bargiela R."/>
            <person name="Gaines M.C."/>
            <person name="Daum B."/>
            <person name="Bale N.J."/>
            <person name="Koenen M."/>
            <person name="Sinninghe Damst J.S."/>
            <person name="Yakimov M."/>
            <person name="Golyshin P.N."/>
        </authorList>
    </citation>
    <scope>NUCLEOTIDE SEQUENCE [LARGE SCALE GENOMIC DNA]</scope>
    <source>
        <strain evidence="8 9">M1</strain>
    </source>
</reference>
<dbReference type="Gene3D" id="1.20.1250.20">
    <property type="entry name" value="MFS general substrate transporter like domains"/>
    <property type="match status" value="2"/>
</dbReference>
<feature type="transmembrane region" description="Helical" evidence="6">
    <location>
        <begin position="79"/>
        <end position="97"/>
    </location>
</feature>
<feature type="transmembrane region" description="Helical" evidence="6">
    <location>
        <begin position="362"/>
        <end position="384"/>
    </location>
</feature>
<dbReference type="Proteomes" id="UP001451606">
    <property type="component" value="Chromosome"/>
</dbReference>
<feature type="transmembrane region" description="Helical" evidence="6">
    <location>
        <begin position="163"/>
        <end position="185"/>
    </location>
</feature>
<dbReference type="InterPro" id="IPR036259">
    <property type="entry name" value="MFS_trans_sf"/>
</dbReference>
<feature type="transmembrane region" description="Helical" evidence="6">
    <location>
        <begin position="271"/>
        <end position="288"/>
    </location>
</feature>
<evidence type="ECO:0000256" key="5">
    <source>
        <dbReference type="ARBA" id="ARBA00023136"/>
    </source>
</evidence>
<feature type="transmembrane region" description="Helical" evidence="6">
    <location>
        <begin position="333"/>
        <end position="356"/>
    </location>
</feature>
<evidence type="ECO:0000256" key="4">
    <source>
        <dbReference type="ARBA" id="ARBA00022989"/>
    </source>
</evidence>
<dbReference type="PANTHER" id="PTHR43124">
    <property type="entry name" value="PURINE EFFLUX PUMP PBUE"/>
    <property type="match status" value="1"/>
</dbReference>
<feature type="transmembrane region" description="Helical" evidence="6">
    <location>
        <begin position="244"/>
        <end position="264"/>
    </location>
</feature>
<dbReference type="GO" id="GO:0022857">
    <property type="term" value="F:transmembrane transporter activity"/>
    <property type="evidence" value="ECO:0007669"/>
    <property type="project" value="InterPro"/>
</dbReference>
<feature type="transmembrane region" description="Helical" evidence="6">
    <location>
        <begin position="103"/>
        <end position="125"/>
    </location>
</feature>
<dbReference type="SUPFAM" id="SSF103473">
    <property type="entry name" value="MFS general substrate transporter"/>
    <property type="match status" value="1"/>
</dbReference>
<keyword evidence="5 6" id="KW-0472">Membrane</keyword>
<feature type="transmembrane region" description="Helical" evidence="6">
    <location>
        <begin position="12"/>
        <end position="31"/>
    </location>
</feature>
<evidence type="ECO:0000259" key="7">
    <source>
        <dbReference type="PROSITE" id="PS50850"/>
    </source>
</evidence>
<evidence type="ECO:0000313" key="8">
    <source>
        <dbReference type="EMBL" id="WYY00230.1"/>
    </source>
</evidence>
<dbReference type="Pfam" id="PF07690">
    <property type="entry name" value="MFS_1"/>
    <property type="match status" value="1"/>
</dbReference>
<dbReference type="KEGG" id="omr:OXIME_000792"/>
<dbReference type="EMBL" id="CP133772">
    <property type="protein sequence ID" value="WYY00230.1"/>
    <property type="molecule type" value="Genomic_DNA"/>
</dbReference>
<sequence>MGIESVHSDSRRVIFSSFLSFILNSTVRFFIPVLLPFLIISLRIDLYLGSLLITAYWIGYTFFQIPSGIIGDRFGTAPVNKVFFILLALSFPFIYFLRDSYSGLFALQVIIGAISAVIYITDASLVQKWSPMSGRAASVGLYQTGFFVGASFGEFFVLEMFRFSFVLPFQVILAFLAAVAILNLFYIREPKESLKKTKGKISRDLIYVCFIRFSAGFSYIGYLSLFTTFIVFDHIIAYSGAYSLAWIPASGGLIGSPIGGYLSAKHSRGKSIVSIFSAALIGLSLILLPYVQVFYVLIISSLTGFFYGLYAGPSMSMASDFSGGDQNVSSSSGIINFSSQIGGAISPVIVGYLFRIFGNFDWAFIIMGTVTLLTLVPPAMKFLVLHRNVKLSM</sequence>
<evidence type="ECO:0000256" key="6">
    <source>
        <dbReference type="SAM" id="Phobius"/>
    </source>
</evidence>
<dbReference type="InterPro" id="IPR011701">
    <property type="entry name" value="MFS"/>
</dbReference>
<feature type="transmembrane region" description="Helical" evidence="6">
    <location>
        <begin position="137"/>
        <end position="157"/>
    </location>
</feature>
<protein>
    <submittedName>
        <fullName evidence="8">MFS transporter</fullName>
    </submittedName>
</protein>
<keyword evidence="9" id="KW-1185">Reference proteome</keyword>
<evidence type="ECO:0000313" key="9">
    <source>
        <dbReference type="Proteomes" id="UP001451606"/>
    </source>
</evidence>
<evidence type="ECO:0000256" key="1">
    <source>
        <dbReference type="ARBA" id="ARBA00004651"/>
    </source>
</evidence>
<comment type="subcellular location">
    <subcellularLocation>
        <location evidence="1">Cell membrane</location>
        <topology evidence="1">Multi-pass membrane protein</topology>
    </subcellularLocation>
</comment>
<dbReference type="PROSITE" id="PS50850">
    <property type="entry name" value="MFS"/>
    <property type="match status" value="1"/>
</dbReference>
<evidence type="ECO:0000256" key="2">
    <source>
        <dbReference type="ARBA" id="ARBA00022475"/>
    </source>
</evidence>
<evidence type="ECO:0000256" key="3">
    <source>
        <dbReference type="ARBA" id="ARBA00022692"/>
    </source>
</evidence>
<proteinExistence type="predicted"/>
<feature type="domain" description="Major facilitator superfamily (MFS) profile" evidence="7">
    <location>
        <begin position="13"/>
        <end position="386"/>
    </location>
</feature>
<dbReference type="AlphaFoldDB" id="A0AAX4NGA9"/>
<accession>A0AAX4NGA9</accession>
<name>A0AAX4NGA9_9ARCH</name>
<dbReference type="GO" id="GO:0005886">
    <property type="term" value="C:plasma membrane"/>
    <property type="evidence" value="ECO:0007669"/>
    <property type="project" value="UniProtKB-SubCell"/>
</dbReference>
<dbReference type="InterPro" id="IPR020846">
    <property type="entry name" value="MFS_dom"/>
</dbReference>
<gene>
    <name evidence="8" type="ORF">OXIME_000792</name>
</gene>
<dbReference type="InterPro" id="IPR050189">
    <property type="entry name" value="MFS_Efflux_Transporters"/>
</dbReference>
<dbReference type="RefSeq" id="WP_393972180.1">
    <property type="nucleotide sequence ID" value="NZ_CP133772.1"/>
</dbReference>
<keyword evidence="4 6" id="KW-1133">Transmembrane helix</keyword>
<dbReference type="GeneID" id="95967526"/>
<dbReference type="PANTHER" id="PTHR43124:SF3">
    <property type="entry name" value="CHLORAMPHENICOL EFFLUX PUMP RV0191"/>
    <property type="match status" value="1"/>
</dbReference>
<feature type="transmembrane region" description="Helical" evidence="6">
    <location>
        <begin position="294"/>
        <end position="312"/>
    </location>
</feature>
<keyword evidence="2" id="KW-1003">Cell membrane</keyword>
<organism evidence="8 9">
    <name type="scientific">Oxyplasma meridianum</name>
    <dbReference type="NCBI Taxonomy" id="3073602"/>
    <lineage>
        <taxon>Archaea</taxon>
        <taxon>Methanobacteriati</taxon>
        <taxon>Thermoplasmatota</taxon>
        <taxon>Thermoplasmata</taxon>
        <taxon>Thermoplasmatales</taxon>
        <taxon>Thermoplasmataceae</taxon>
        <taxon>Oxyplasma</taxon>
    </lineage>
</organism>
<feature type="transmembrane region" description="Helical" evidence="6">
    <location>
        <begin position="205"/>
        <end position="232"/>
    </location>
</feature>
<keyword evidence="3 6" id="KW-0812">Transmembrane</keyword>